<keyword evidence="2" id="KW-1185">Reference proteome</keyword>
<dbReference type="InterPro" id="IPR036291">
    <property type="entry name" value="NAD(P)-bd_dom_sf"/>
</dbReference>
<dbReference type="Gene3D" id="3.40.50.720">
    <property type="entry name" value="NAD(P)-binding Rossmann-like Domain"/>
    <property type="match status" value="1"/>
</dbReference>
<evidence type="ECO:0000313" key="2">
    <source>
        <dbReference type="Proteomes" id="UP001236258"/>
    </source>
</evidence>
<dbReference type="PANTHER" id="PTHR43544:SF12">
    <property type="entry name" value="NAD(P)-BINDING ROSSMANN-FOLD SUPERFAMILY PROTEIN"/>
    <property type="match status" value="1"/>
</dbReference>
<organism evidence="1 2">
    <name type="scientific">Alkalimonas delamerensis</name>
    <dbReference type="NCBI Taxonomy" id="265981"/>
    <lineage>
        <taxon>Bacteria</taxon>
        <taxon>Pseudomonadati</taxon>
        <taxon>Pseudomonadota</taxon>
        <taxon>Gammaproteobacteria</taxon>
        <taxon>Alkalimonas</taxon>
    </lineage>
</organism>
<sequence>MSKVVIVGASGAIGQALCQHYLTAGQQVMALSRQPEPAALTKSAALHWQQLDEQEPSQLTSGLAHCFDPAPALVILCQGWLHGDTMQPEKAISQLSDSQWTQALAVNLLSPARYLQAMMPYLFRQQGIKVMVLSAKVGSISDNQLGGWYSYRVSKAALNMLVKTASIELKRRNKTAVLVTVHPGTTDSALSAPFQARLPARQLQTPASTATRLAAVAEGLTAEQSGLLLNWDGSVIPF</sequence>
<dbReference type="EMBL" id="JAUZVY010000004">
    <property type="protein sequence ID" value="MDP4529659.1"/>
    <property type="molecule type" value="Genomic_DNA"/>
</dbReference>
<dbReference type="InterPro" id="IPR002347">
    <property type="entry name" value="SDR_fam"/>
</dbReference>
<dbReference type="Proteomes" id="UP001236258">
    <property type="component" value="Unassembled WGS sequence"/>
</dbReference>
<dbReference type="RefSeq" id="WP_305945722.1">
    <property type="nucleotide sequence ID" value="NZ_JAUZVY010000004.1"/>
</dbReference>
<gene>
    <name evidence="1" type="ORF">Q3O59_11565</name>
</gene>
<comment type="caution">
    <text evidence="1">The sequence shown here is derived from an EMBL/GenBank/DDBJ whole genome shotgun (WGS) entry which is preliminary data.</text>
</comment>
<name>A0ABT9GRZ0_9GAMM</name>
<dbReference type="InterPro" id="IPR051468">
    <property type="entry name" value="Fungal_SecMetab_SDRs"/>
</dbReference>
<reference evidence="1 2" key="1">
    <citation type="submission" date="2023-08" db="EMBL/GenBank/DDBJ databases">
        <authorList>
            <person name="Joshi A."/>
            <person name="Thite S."/>
        </authorList>
    </citation>
    <scope>NUCLEOTIDE SEQUENCE [LARGE SCALE GENOMIC DNA]</scope>
    <source>
        <strain evidence="1 2">1E1</strain>
    </source>
</reference>
<dbReference type="Pfam" id="PF00106">
    <property type="entry name" value="adh_short"/>
    <property type="match status" value="1"/>
</dbReference>
<evidence type="ECO:0000313" key="1">
    <source>
        <dbReference type="EMBL" id="MDP4529659.1"/>
    </source>
</evidence>
<protein>
    <submittedName>
        <fullName evidence="1">SDR family NAD(P)-dependent oxidoreductase</fullName>
    </submittedName>
</protein>
<proteinExistence type="predicted"/>
<accession>A0ABT9GRZ0</accession>
<dbReference type="PANTHER" id="PTHR43544">
    <property type="entry name" value="SHORT-CHAIN DEHYDROGENASE/REDUCTASE"/>
    <property type="match status" value="1"/>
</dbReference>
<dbReference type="SUPFAM" id="SSF51735">
    <property type="entry name" value="NAD(P)-binding Rossmann-fold domains"/>
    <property type="match status" value="1"/>
</dbReference>